<name>X1QF79_9ZZZZ</name>
<accession>X1QF79</accession>
<organism evidence="1">
    <name type="scientific">marine sediment metagenome</name>
    <dbReference type="NCBI Taxonomy" id="412755"/>
    <lineage>
        <taxon>unclassified sequences</taxon>
        <taxon>metagenomes</taxon>
        <taxon>ecological metagenomes</taxon>
    </lineage>
</organism>
<feature type="non-terminal residue" evidence="1">
    <location>
        <position position="30"/>
    </location>
</feature>
<dbReference type="SUPFAM" id="SSF159065">
    <property type="entry name" value="Dom34/Pelota N-terminal domain-like"/>
    <property type="match status" value="1"/>
</dbReference>
<dbReference type="AlphaFoldDB" id="X1QF79"/>
<sequence>MKILEIDKKKEVITVKTENLNDLWTLYNII</sequence>
<evidence type="ECO:0008006" key="2">
    <source>
        <dbReference type="Google" id="ProtNLM"/>
    </source>
</evidence>
<dbReference type="EMBL" id="BARW01002078">
    <property type="protein sequence ID" value="GAI67142.1"/>
    <property type="molecule type" value="Genomic_DNA"/>
</dbReference>
<gene>
    <name evidence="1" type="ORF">S12H4_06053</name>
</gene>
<evidence type="ECO:0000313" key="1">
    <source>
        <dbReference type="EMBL" id="GAI67142.1"/>
    </source>
</evidence>
<dbReference type="InterPro" id="IPR038069">
    <property type="entry name" value="Pelota/DOM34_N"/>
</dbReference>
<dbReference type="Gene3D" id="2.30.30.870">
    <property type="entry name" value="Pelota, domain A"/>
    <property type="match status" value="1"/>
</dbReference>
<protein>
    <recommendedName>
        <fullName evidence="2">eRF1 domain-containing protein</fullName>
    </recommendedName>
</protein>
<proteinExistence type="predicted"/>
<comment type="caution">
    <text evidence="1">The sequence shown here is derived from an EMBL/GenBank/DDBJ whole genome shotgun (WGS) entry which is preliminary data.</text>
</comment>
<reference evidence="1" key="1">
    <citation type="journal article" date="2014" name="Front. Microbiol.">
        <title>High frequency of phylogenetically diverse reductive dehalogenase-homologous genes in deep subseafloor sedimentary metagenomes.</title>
        <authorList>
            <person name="Kawai M."/>
            <person name="Futagami T."/>
            <person name="Toyoda A."/>
            <person name="Takaki Y."/>
            <person name="Nishi S."/>
            <person name="Hori S."/>
            <person name="Arai W."/>
            <person name="Tsubouchi T."/>
            <person name="Morono Y."/>
            <person name="Uchiyama I."/>
            <person name="Ito T."/>
            <person name="Fujiyama A."/>
            <person name="Inagaki F."/>
            <person name="Takami H."/>
        </authorList>
    </citation>
    <scope>NUCLEOTIDE SEQUENCE</scope>
    <source>
        <strain evidence="1">Expedition CK06-06</strain>
    </source>
</reference>